<gene>
    <name evidence="4" type="ORF">pipiens_003224</name>
</gene>
<keyword evidence="2" id="KW-1015">Disulfide bond</keyword>
<evidence type="ECO:0000313" key="4">
    <source>
        <dbReference type="EMBL" id="KAL1388352.1"/>
    </source>
</evidence>
<keyword evidence="1" id="KW-0527">Neuropeptide</keyword>
<feature type="signal peptide" evidence="3">
    <location>
        <begin position="1"/>
        <end position="24"/>
    </location>
</feature>
<evidence type="ECO:0000256" key="3">
    <source>
        <dbReference type="SAM" id="SignalP"/>
    </source>
</evidence>
<dbReference type="Pfam" id="PF04736">
    <property type="entry name" value="Eclosion"/>
    <property type="match status" value="1"/>
</dbReference>
<feature type="chain" id="PRO_5044740822" description="Eclosion hormone" evidence="3">
    <location>
        <begin position="25"/>
        <end position="91"/>
    </location>
</feature>
<feature type="disulfide bond" evidence="2">
    <location>
        <begin position="47"/>
        <end position="75"/>
    </location>
</feature>
<dbReference type="AlphaFoldDB" id="A0ABD1D233"/>
<dbReference type="GO" id="GO:0005576">
    <property type="term" value="C:extracellular region"/>
    <property type="evidence" value="ECO:0007669"/>
    <property type="project" value="UniProtKB-SubCell"/>
</dbReference>
<name>A0ABD1D233_CULPP</name>
<evidence type="ECO:0000313" key="5">
    <source>
        <dbReference type="Proteomes" id="UP001562425"/>
    </source>
</evidence>
<evidence type="ECO:0000256" key="1">
    <source>
        <dbReference type="PIRNR" id="PIRNR001859"/>
    </source>
</evidence>
<feature type="disulfide bond" evidence="2">
    <location>
        <begin position="44"/>
        <end position="60"/>
    </location>
</feature>
<dbReference type="InterPro" id="IPR006825">
    <property type="entry name" value="Eclosion"/>
</dbReference>
<dbReference type="Proteomes" id="UP001562425">
    <property type="component" value="Unassembled WGS sequence"/>
</dbReference>
<evidence type="ECO:0000256" key="2">
    <source>
        <dbReference type="PIRSR" id="PIRSR001859-50"/>
    </source>
</evidence>
<keyword evidence="5" id="KW-1185">Reference proteome</keyword>
<comment type="function">
    <text evidence="1">Neuropeptide that triggers the performance of ecdysis behaviors at the end of a molt. It triggers adult behavior patterns: larval, pupal and adult ecdysis, and plasticization during the molt.</text>
</comment>
<keyword evidence="3" id="KW-0732">Signal</keyword>
<dbReference type="GO" id="GO:0018990">
    <property type="term" value="P:ecdysis, chitin-based cuticle"/>
    <property type="evidence" value="ECO:0007669"/>
    <property type="project" value="UniProtKB-UniRule"/>
</dbReference>
<dbReference type="GO" id="GO:0005179">
    <property type="term" value="F:hormone activity"/>
    <property type="evidence" value="ECO:0007669"/>
    <property type="project" value="UniProtKB-KW"/>
</dbReference>
<keyword evidence="1" id="KW-0372">Hormone</keyword>
<reference evidence="4 5" key="1">
    <citation type="submission" date="2024-05" db="EMBL/GenBank/DDBJ databases">
        <title>Culex pipiens pipiens assembly and annotation.</title>
        <authorList>
            <person name="Alout H."/>
            <person name="Durand T."/>
        </authorList>
    </citation>
    <scope>NUCLEOTIDE SEQUENCE [LARGE SCALE GENOMIC DNA]</scope>
    <source>
        <strain evidence="4">HA-2024</strain>
        <tissue evidence="4">Whole body</tissue>
    </source>
</reference>
<dbReference type="EMBL" id="JBEHCU010008061">
    <property type="protein sequence ID" value="KAL1388352.1"/>
    <property type="molecule type" value="Genomic_DNA"/>
</dbReference>
<proteinExistence type="inferred from homology"/>
<accession>A0ABD1D233</accession>
<dbReference type="PIRSF" id="PIRSF001859">
    <property type="entry name" value="Eclosion"/>
    <property type="match status" value="1"/>
</dbReference>
<keyword evidence="1" id="KW-0964">Secreted</keyword>
<protein>
    <recommendedName>
        <fullName evidence="1">Eclosion hormone</fullName>
    </recommendedName>
    <alternativeName>
        <fullName evidence="1">EH</fullName>
    </alternativeName>
    <alternativeName>
        <fullName evidence="1">Ecdysis activator</fullName>
    </alternativeName>
</protein>
<dbReference type="GO" id="GO:0007218">
    <property type="term" value="P:neuropeptide signaling pathway"/>
    <property type="evidence" value="ECO:0007669"/>
    <property type="project" value="UniProtKB-UniRule"/>
</dbReference>
<comment type="subcellular location">
    <subcellularLocation>
        <location evidence="1">Secreted</location>
    </subcellularLocation>
</comment>
<sequence length="91" mass="10028">MISLKISFSILLVVMAINSIPVKAAPQFDMFGGYDILGVCINNCAQCKKMYGAYFEGQLCADSCLRFRGKIVPDCEDIGSIAPFLNKMELH</sequence>
<organism evidence="4 5">
    <name type="scientific">Culex pipiens pipiens</name>
    <name type="common">Northern house mosquito</name>
    <dbReference type="NCBI Taxonomy" id="38569"/>
    <lineage>
        <taxon>Eukaryota</taxon>
        <taxon>Metazoa</taxon>
        <taxon>Ecdysozoa</taxon>
        <taxon>Arthropoda</taxon>
        <taxon>Hexapoda</taxon>
        <taxon>Insecta</taxon>
        <taxon>Pterygota</taxon>
        <taxon>Neoptera</taxon>
        <taxon>Endopterygota</taxon>
        <taxon>Diptera</taxon>
        <taxon>Nematocera</taxon>
        <taxon>Culicoidea</taxon>
        <taxon>Culicidae</taxon>
        <taxon>Culicinae</taxon>
        <taxon>Culicini</taxon>
        <taxon>Culex</taxon>
        <taxon>Culex</taxon>
    </lineage>
</organism>
<feature type="disulfide bond" evidence="2">
    <location>
        <begin position="40"/>
        <end position="64"/>
    </location>
</feature>
<comment type="similarity">
    <text evidence="1">Belongs to the insect eclosion hormone family.</text>
</comment>
<comment type="caution">
    <text evidence="4">The sequence shown here is derived from an EMBL/GenBank/DDBJ whole genome shotgun (WGS) entry which is preliminary data.</text>
</comment>